<feature type="region of interest" description="Disordered" evidence="1">
    <location>
        <begin position="205"/>
        <end position="360"/>
    </location>
</feature>
<evidence type="ECO:0000313" key="3">
    <source>
        <dbReference type="Proteomes" id="UP000267096"/>
    </source>
</evidence>
<feature type="region of interest" description="Disordered" evidence="1">
    <location>
        <begin position="1"/>
        <end position="161"/>
    </location>
</feature>
<dbReference type="OrthoDB" id="5833141at2759"/>
<keyword evidence="3" id="KW-1185">Reference proteome</keyword>
<feature type="compositionally biased region" description="Basic and acidic residues" evidence="1">
    <location>
        <begin position="205"/>
        <end position="227"/>
    </location>
</feature>
<evidence type="ECO:0000313" key="4">
    <source>
        <dbReference type="WBParaSite" id="ASIM_0001733801-mRNA-1"/>
    </source>
</evidence>
<feature type="compositionally biased region" description="Low complexity" evidence="1">
    <location>
        <begin position="300"/>
        <end position="321"/>
    </location>
</feature>
<proteinExistence type="predicted"/>
<gene>
    <name evidence="2" type="ORF">ASIM_LOCUS16745</name>
</gene>
<dbReference type="AlphaFoldDB" id="A0A0M3K8P7"/>
<sequence length="360" mass="40796">MSSRRSRRNSASSSSRHQSPTISSSHRREHHTSTSSKSRHSRVHSESESKSNHKRRSRSRSHSPWRNAIPLKSTKRFSFGMDRRSIPFQSKPRTTSSNALANSPIRKKPAPVNELDAMSMDIKKDHNSQSGDQRDTKSSSSFRFQQNGGSRGGRMAPGGRFDRPMFGGYALAARQGRDIFRRAPGFVPRRFAGVRDAADGRYTFDRNKRDTMESEELKRTSQTDDPQKPVMNLFDPCKVPTGKSYFTHDDRTNKVMRPRGGMRYSDGGSVRQRRYDDRAPVGWRNTAQVREYGGGDRNYSSATSSSNWRDSSSNKNGQSSSYRGRSESDGVWKHDKFEEEEDGDGNDGQSNGEFDAEQHH</sequence>
<feature type="compositionally biased region" description="Basic and acidic residues" evidence="1">
    <location>
        <begin position="121"/>
        <end position="137"/>
    </location>
</feature>
<evidence type="ECO:0000256" key="1">
    <source>
        <dbReference type="SAM" id="MobiDB-lite"/>
    </source>
</evidence>
<dbReference type="EMBL" id="UYRR01033373">
    <property type="protein sequence ID" value="VDK58605.1"/>
    <property type="molecule type" value="Genomic_DNA"/>
</dbReference>
<feature type="compositionally biased region" description="Polar residues" evidence="1">
    <location>
        <begin position="87"/>
        <end position="101"/>
    </location>
</feature>
<evidence type="ECO:0000313" key="2">
    <source>
        <dbReference type="EMBL" id="VDK58605.1"/>
    </source>
</evidence>
<reference evidence="4" key="1">
    <citation type="submission" date="2017-02" db="UniProtKB">
        <authorList>
            <consortium name="WormBaseParasite"/>
        </authorList>
    </citation>
    <scope>IDENTIFICATION</scope>
</reference>
<dbReference type="WBParaSite" id="ASIM_0001733801-mRNA-1">
    <property type="protein sequence ID" value="ASIM_0001733801-mRNA-1"/>
    <property type="gene ID" value="ASIM_0001733801"/>
</dbReference>
<accession>A0A0M3K8P7</accession>
<dbReference type="Proteomes" id="UP000267096">
    <property type="component" value="Unassembled WGS sequence"/>
</dbReference>
<feature type="compositionally biased region" description="Basic and acidic residues" evidence="1">
    <location>
        <begin position="324"/>
        <end position="337"/>
    </location>
</feature>
<protein>
    <submittedName>
        <fullName evidence="4">Btz domain-containing protein</fullName>
    </submittedName>
</protein>
<name>A0A0M3K8P7_ANISI</name>
<organism evidence="4">
    <name type="scientific">Anisakis simplex</name>
    <name type="common">Herring worm</name>
    <dbReference type="NCBI Taxonomy" id="6269"/>
    <lineage>
        <taxon>Eukaryota</taxon>
        <taxon>Metazoa</taxon>
        <taxon>Ecdysozoa</taxon>
        <taxon>Nematoda</taxon>
        <taxon>Chromadorea</taxon>
        <taxon>Rhabditida</taxon>
        <taxon>Spirurina</taxon>
        <taxon>Ascaridomorpha</taxon>
        <taxon>Ascaridoidea</taxon>
        <taxon>Anisakidae</taxon>
        <taxon>Anisakis</taxon>
        <taxon>Anisakis simplex complex</taxon>
    </lineage>
</organism>
<feature type="compositionally biased region" description="Polar residues" evidence="1">
    <location>
        <begin position="138"/>
        <end position="147"/>
    </location>
</feature>
<reference evidence="2 3" key="2">
    <citation type="submission" date="2018-11" db="EMBL/GenBank/DDBJ databases">
        <authorList>
            <consortium name="Pathogen Informatics"/>
        </authorList>
    </citation>
    <scope>NUCLEOTIDE SEQUENCE [LARGE SCALE GENOMIC DNA]</scope>
</reference>
<feature type="compositionally biased region" description="Basic residues" evidence="1">
    <location>
        <begin position="52"/>
        <end position="63"/>
    </location>
</feature>